<dbReference type="InterPro" id="IPR011011">
    <property type="entry name" value="Znf_FYVE_PHD"/>
</dbReference>
<dbReference type="Gene3D" id="3.30.40.10">
    <property type="entry name" value="Zinc/RING finger domain, C3HC4 (zinc finger)"/>
    <property type="match status" value="1"/>
</dbReference>
<dbReference type="InterPro" id="IPR019787">
    <property type="entry name" value="Znf_PHD-finger"/>
</dbReference>
<reference evidence="10" key="1">
    <citation type="submission" date="2019-01" db="EMBL/GenBank/DDBJ databases">
        <title>Draft genome sequences of three monokaryotic isolates of the white-rot basidiomycete fungus Dichomitus squalens.</title>
        <authorList>
            <consortium name="DOE Joint Genome Institute"/>
            <person name="Lopez S.C."/>
            <person name="Andreopoulos B."/>
            <person name="Pangilinan J."/>
            <person name="Lipzen A."/>
            <person name="Riley R."/>
            <person name="Ahrendt S."/>
            <person name="Ng V."/>
            <person name="Barry K."/>
            <person name="Daum C."/>
            <person name="Grigoriev I.V."/>
            <person name="Hilden K.S."/>
            <person name="Makela M.R."/>
            <person name="de Vries R.P."/>
        </authorList>
    </citation>
    <scope>NUCLEOTIDE SEQUENCE [LARGE SCALE GENOMIC DNA]</scope>
    <source>
        <strain evidence="10">OM18370.1</strain>
    </source>
</reference>
<evidence type="ECO:0000256" key="1">
    <source>
        <dbReference type="ARBA" id="ARBA00004123"/>
    </source>
</evidence>
<dbReference type="PANTHER" id="PTHR45888:SF4">
    <property type="entry name" value="PHD FINGER PROTEIN 10"/>
    <property type="match status" value="1"/>
</dbReference>
<evidence type="ECO:0000256" key="2">
    <source>
        <dbReference type="ARBA" id="ARBA00022723"/>
    </source>
</evidence>
<proteinExistence type="predicted"/>
<comment type="subcellular location">
    <subcellularLocation>
        <location evidence="1">Nucleus</location>
    </subcellularLocation>
</comment>
<keyword evidence="7" id="KW-0804">Transcription</keyword>
<dbReference type="PANTHER" id="PTHR45888">
    <property type="entry name" value="HL01030P-RELATED"/>
    <property type="match status" value="1"/>
</dbReference>
<dbReference type="AlphaFoldDB" id="A0A4Q9PC74"/>
<keyword evidence="2" id="KW-0479">Metal-binding</keyword>
<dbReference type="InterPro" id="IPR019786">
    <property type="entry name" value="Zinc_finger_PHD-type_CS"/>
</dbReference>
<dbReference type="SMART" id="SM00249">
    <property type="entry name" value="PHD"/>
    <property type="match status" value="2"/>
</dbReference>
<evidence type="ECO:0000256" key="9">
    <source>
        <dbReference type="SAM" id="MobiDB-lite"/>
    </source>
</evidence>
<organism evidence="10">
    <name type="scientific">Dichomitus squalens</name>
    <dbReference type="NCBI Taxonomy" id="114155"/>
    <lineage>
        <taxon>Eukaryota</taxon>
        <taxon>Fungi</taxon>
        <taxon>Dikarya</taxon>
        <taxon>Basidiomycota</taxon>
        <taxon>Agaricomycotina</taxon>
        <taxon>Agaricomycetes</taxon>
        <taxon>Polyporales</taxon>
        <taxon>Polyporaceae</taxon>
        <taxon>Dichomitus</taxon>
    </lineage>
</organism>
<dbReference type="InterPro" id="IPR001965">
    <property type="entry name" value="Znf_PHD"/>
</dbReference>
<dbReference type="PROSITE" id="PS50016">
    <property type="entry name" value="ZF_PHD_2"/>
    <property type="match status" value="1"/>
</dbReference>
<feature type="region of interest" description="Disordered" evidence="9">
    <location>
        <begin position="92"/>
        <end position="127"/>
    </location>
</feature>
<protein>
    <submittedName>
        <fullName evidence="10">Uncharacterized protein</fullName>
    </submittedName>
</protein>
<keyword evidence="8" id="KW-0539">Nucleus</keyword>
<accession>A0A4Q9PC74</accession>
<dbReference type="EMBL" id="ML143394">
    <property type="protein sequence ID" value="TBU32563.1"/>
    <property type="molecule type" value="Genomic_DNA"/>
</dbReference>
<feature type="non-terminal residue" evidence="10">
    <location>
        <position position="269"/>
    </location>
</feature>
<evidence type="ECO:0000256" key="8">
    <source>
        <dbReference type="ARBA" id="ARBA00023242"/>
    </source>
</evidence>
<evidence type="ECO:0000256" key="7">
    <source>
        <dbReference type="ARBA" id="ARBA00023163"/>
    </source>
</evidence>
<feature type="compositionally biased region" description="Basic and acidic residues" evidence="9">
    <location>
        <begin position="167"/>
        <end position="180"/>
    </location>
</feature>
<keyword evidence="3" id="KW-0677">Repeat</keyword>
<dbReference type="GO" id="GO:0008270">
    <property type="term" value="F:zinc ion binding"/>
    <property type="evidence" value="ECO:0007669"/>
    <property type="project" value="UniProtKB-KW"/>
</dbReference>
<dbReference type="Proteomes" id="UP000292957">
    <property type="component" value="Unassembled WGS sequence"/>
</dbReference>
<name>A0A4Q9PC74_9APHY</name>
<feature type="compositionally biased region" description="Basic residues" evidence="9">
    <location>
        <begin position="156"/>
        <end position="166"/>
    </location>
</feature>
<gene>
    <name evidence="10" type="ORF">BD311DRAFT_623906</name>
</gene>
<sequence length="269" mass="29913">MVSCVDCGRSGHPSCMGLDNMGDAMRGYEWQCATCKSCSVCRRKGNEASMLICDFCDRGWHMSCFDPPFREPPEGRWHCPYCPPVGAENFIPEDVPPEDSLEIQETPEPLPPERESSIASSSRHLPPLADFQDVPDYALTTDASEVEADASERTPRRTTKGKKSRKGKEVARDGEVEHDPAPATPIPTIRKLRIRVSSPPLPAVENETPTFRLRVPPRGKGKAREEAAEETEPGLFDDILSVEDRDTRDTTIREGDAMRFDRSRAAAEV</sequence>
<evidence type="ECO:0000256" key="4">
    <source>
        <dbReference type="ARBA" id="ARBA00022771"/>
    </source>
</evidence>
<dbReference type="PROSITE" id="PS01359">
    <property type="entry name" value="ZF_PHD_1"/>
    <property type="match status" value="1"/>
</dbReference>
<keyword evidence="5" id="KW-0862">Zinc</keyword>
<evidence type="ECO:0000256" key="6">
    <source>
        <dbReference type="ARBA" id="ARBA00023015"/>
    </source>
</evidence>
<dbReference type="SUPFAM" id="SSF57903">
    <property type="entry name" value="FYVE/PHD zinc finger"/>
    <property type="match status" value="2"/>
</dbReference>
<keyword evidence="4" id="KW-0863">Zinc-finger</keyword>
<dbReference type="Pfam" id="PF00628">
    <property type="entry name" value="PHD"/>
    <property type="match status" value="1"/>
</dbReference>
<feature type="region of interest" description="Disordered" evidence="9">
    <location>
        <begin position="142"/>
        <end position="188"/>
    </location>
</feature>
<feature type="region of interest" description="Disordered" evidence="9">
    <location>
        <begin position="200"/>
        <end position="235"/>
    </location>
</feature>
<evidence type="ECO:0000256" key="5">
    <source>
        <dbReference type="ARBA" id="ARBA00022833"/>
    </source>
</evidence>
<evidence type="ECO:0000313" key="10">
    <source>
        <dbReference type="EMBL" id="TBU32563.1"/>
    </source>
</evidence>
<dbReference type="OrthoDB" id="787137at2759"/>
<evidence type="ECO:0000256" key="3">
    <source>
        <dbReference type="ARBA" id="ARBA00022737"/>
    </source>
</evidence>
<dbReference type="InterPro" id="IPR013083">
    <property type="entry name" value="Znf_RING/FYVE/PHD"/>
</dbReference>
<keyword evidence="6" id="KW-0805">Transcription regulation</keyword>
<dbReference type="GO" id="GO:0005634">
    <property type="term" value="C:nucleus"/>
    <property type="evidence" value="ECO:0007669"/>
    <property type="project" value="UniProtKB-SubCell"/>
</dbReference>